<dbReference type="Gene3D" id="1.20.90.10">
    <property type="entry name" value="Phospholipase A2 domain"/>
    <property type="match status" value="1"/>
</dbReference>
<dbReference type="SUPFAM" id="SSF48619">
    <property type="entry name" value="Phospholipase A2, PLA2"/>
    <property type="match status" value="1"/>
</dbReference>
<protein>
    <recommendedName>
        <fullName evidence="4">Phospholipase A2 domain-containing protein</fullName>
    </recommendedName>
</protein>
<evidence type="ECO:0000256" key="1">
    <source>
        <dbReference type="SAM" id="SignalP"/>
    </source>
</evidence>
<name>A0ABQ4QSA2_9HYPH</name>
<reference evidence="2" key="2">
    <citation type="submission" date="2021-08" db="EMBL/GenBank/DDBJ databases">
        <authorList>
            <person name="Tani A."/>
            <person name="Ola A."/>
            <person name="Ogura Y."/>
            <person name="Katsura K."/>
            <person name="Hayashi T."/>
        </authorList>
    </citation>
    <scope>NUCLEOTIDE SEQUENCE</scope>
    <source>
        <strain evidence="2">KCTC 52305</strain>
    </source>
</reference>
<evidence type="ECO:0000313" key="3">
    <source>
        <dbReference type="Proteomes" id="UP001055167"/>
    </source>
</evidence>
<proteinExistence type="predicted"/>
<sequence>MHQSKRLKPFAIVMIAASSLTGPTLASAQDLMFAVAPPPSLPGSGIPRDALVFHGNYCGPGNRGPGLPPTDALDAACMHHDACTPPAGQGLPACSCNARLQREADAVARSRRQAPDLRSLAGFVSAGAAILPCEP</sequence>
<gene>
    <name evidence="2" type="ORF">OPKNFCMD_0793</name>
</gene>
<reference evidence="2" key="1">
    <citation type="journal article" date="2021" name="Front. Microbiol.">
        <title>Comprehensive Comparative Genomics and Phenotyping of Methylobacterium Species.</title>
        <authorList>
            <person name="Alessa O."/>
            <person name="Ogura Y."/>
            <person name="Fujitani Y."/>
            <person name="Takami H."/>
            <person name="Hayashi T."/>
            <person name="Sahin N."/>
            <person name="Tani A."/>
        </authorList>
    </citation>
    <scope>NUCLEOTIDE SEQUENCE</scope>
    <source>
        <strain evidence="2">KCTC 52305</strain>
    </source>
</reference>
<dbReference type="Proteomes" id="UP001055167">
    <property type="component" value="Unassembled WGS sequence"/>
</dbReference>
<keyword evidence="1" id="KW-0732">Signal</keyword>
<dbReference type="RefSeq" id="WP_407068070.1">
    <property type="nucleotide sequence ID" value="NZ_BPQH01000002.1"/>
</dbReference>
<comment type="caution">
    <text evidence="2">The sequence shown here is derived from an EMBL/GenBank/DDBJ whole genome shotgun (WGS) entry which is preliminary data.</text>
</comment>
<evidence type="ECO:0000313" key="2">
    <source>
        <dbReference type="EMBL" id="GJD48077.1"/>
    </source>
</evidence>
<feature type="chain" id="PRO_5045827305" description="Phospholipase A2 domain-containing protein" evidence="1">
    <location>
        <begin position="29"/>
        <end position="135"/>
    </location>
</feature>
<evidence type="ECO:0008006" key="4">
    <source>
        <dbReference type="Google" id="ProtNLM"/>
    </source>
</evidence>
<dbReference type="EMBL" id="BPQH01000002">
    <property type="protein sequence ID" value="GJD48077.1"/>
    <property type="molecule type" value="Genomic_DNA"/>
</dbReference>
<accession>A0ABQ4QSA2</accession>
<dbReference type="InterPro" id="IPR036444">
    <property type="entry name" value="PLipase_A2_dom_sf"/>
</dbReference>
<organism evidence="2 3">
    <name type="scientific">Methylobacterium crusticola</name>
    <dbReference type="NCBI Taxonomy" id="1697972"/>
    <lineage>
        <taxon>Bacteria</taxon>
        <taxon>Pseudomonadati</taxon>
        <taxon>Pseudomonadota</taxon>
        <taxon>Alphaproteobacteria</taxon>
        <taxon>Hyphomicrobiales</taxon>
        <taxon>Methylobacteriaceae</taxon>
        <taxon>Methylobacterium</taxon>
    </lineage>
</organism>
<keyword evidence="3" id="KW-1185">Reference proteome</keyword>
<feature type="signal peptide" evidence="1">
    <location>
        <begin position="1"/>
        <end position="28"/>
    </location>
</feature>